<dbReference type="InterPro" id="IPR001030">
    <property type="entry name" value="Acoase/IPM_deHydtase_lsu_aba"/>
</dbReference>
<protein>
    <recommendedName>
        <fullName evidence="4">Aconitase/3-isopropylmalate dehydratase large subunit alpha/beta/alpha domain-containing protein</fullName>
    </recommendedName>
</protein>
<sequence>MSLQATDNIIGTFLSTEAKEATNESILPPKIIGVRLHGQLSGWTTPKGNNISALFPFTDQTFNYLCTTGQRSLAYAASAIADVYLQPDQGAIYDNLIEVQLNDIQPYIHGPFTASRLTRLNKLKDTVLDEEWPDELSAISISITDKNMLSRVIRIAKQARQRGLQVKIPFRMFINDRIISNNGDRALLVYLFESVGAQIVSQPSKMDGHGVSKDVNDFKWISVLATSCANVFDEELRYMDNPNSHAFVASPEIVMVMAFAGKLSFNPAHDRIVGRDEVPIPS</sequence>
<dbReference type="PANTHER" id="PTHR43160:SF3">
    <property type="entry name" value="ACONITATE HYDRATASE, MITOCHONDRIAL"/>
    <property type="match status" value="1"/>
</dbReference>
<dbReference type="AlphaFoldDB" id="A0A8H7VFT2"/>
<gene>
    <name evidence="5" type="ORF">INT45_007816</name>
</gene>
<evidence type="ECO:0000256" key="2">
    <source>
        <dbReference type="ARBA" id="ARBA00023004"/>
    </source>
</evidence>
<dbReference type="EMBL" id="JAEPRB010000204">
    <property type="protein sequence ID" value="KAG2218915.1"/>
    <property type="molecule type" value="Genomic_DNA"/>
</dbReference>
<evidence type="ECO:0000259" key="4">
    <source>
        <dbReference type="Pfam" id="PF00330"/>
    </source>
</evidence>
<dbReference type="GO" id="GO:0005829">
    <property type="term" value="C:cytosol"/>
    <property type="evidence" value="ECO:0007669"/>
    <property type="project" value="TreeGrafter"/>
</dbReference>
<dbReference type="InterPro" id="IPR015931">
    <property type="entry name" value="Acnase/IPM_dHydase_lsu_aba_1/3"/>
</dbReference>
<organism evidence="5 6">
    <name type="scientific">Circinella minor</name>
    <dbReference type="NCBI Taxonomy" id="1195481"/>
    <lineage>
        <taxon>Eukaryota</taxon>
        <taxon>Fungi</taxon>
        <taxon>Fungi incertae sedis</taxon>
        <taxon>Mucoromycota</taxon>
        <taxon>Mucoromycotina</taxon>
        <taxon>Mucoromycetes</taxon>
        <taxon>Mucorales</taxon>
        <taxon>Lichtheimiaceae</taxon>
        <taxon>Circinella</taxon>
    </lineage>
</organism>
<evidence type="ECO:0000313" key="5">
    <source>
        <dbReference type="EMBL" id="KAG2218915.1"/>
    </source>
</evidence>
<dbReference type="GO" id="GO:0006099">
    <property type="term" value="P:tricarboxylic acid cycle"/>
    <property type="evidence" value="ECO:0007669"/>
    <property type="project" value="TreeGrafter"/>
</dbReference>
<keyword evidence="2" id="KW-0408">Iron</keyword>
<comment type="caution">
    <text evidence="5">The sequence shown here is derived from an EMBL/GenBank/DDBJ whole genome shotgun (WGS) entry which is preliminary data.</text>
</comment>
<name>A0A8H7VFT2_9FUNG</name>
<dbReference type="Gene3D" id="3.30.499.10">
    <property type="entry name" value="Aconitase, domain 3"/>
    <property type="match status" value="1"/>
</dbReference>
<dbReference type="GO" id="GO:0046872">
    <property type="term" value="F:metal ion binding"/>
    <property type="evidence" value="ECO:0007669"/>
    <property type="project" value="UniProtKB-KW"/>
</dbReference>
<reference evidence="5 6" key="1">
    <citation type="submission" date="2020-12" db="EMBL/GenBank/DDBJ databases">
        <title>Metabolic potential, ecology and presence of endohyphal bacteria is reflected in genomic diversity of Mucoromycotina.</title>
        <authorList>
            <person name="Muszewska A."/>
            <person name="Okrasinska A."/>
            <person name="Steczkiewicz K."/>
            <person name="Drgas O."/>
            <person name="Orlowska M."/>
            <person name="Perlinska-Lenart U."/>
            <person name="Aleksandrzak-Piekarczyk T."/>
            <person name="Szatraj K."/>
            <person name="Zielenkiewicz U."/>
            <person name="Pilsyk S."/>
            <person name="Malc E."/>
            <person name="Mieczkowski P."/>
            <person name="Kruszewska J.S."/>
            <person name="Biernat P."/>
            <person name="Pawlowska J."/>
        </authorList>
    </citation>
    <scope>NUCLEOTIDE SEQUENCE [LARGE SCALE GENOMIC DNA]</scope>
    <source>
        <strain evidence="5 6">CBS 142.35</strain>
    </source>
</reference>
<evidence type="ECO:0000256" key="1">
    <source>
        <dbReference type="ARBA" id="ARBA00022723"/>
    </source>
</evidence>
<keyword evidence="3" id="KW-0411">Iron-sulfur</keyword>
<evidence type="ECO:0000256" key="3">
    <source>
        <dbReference type="ARBA" id="ARBA00023014"/>
    </source>
</evidence>
<keyword evidence="1" id="KW-0479">Metal-binding</keyword>
<dbReference type="Pfam" id="PF00330">
    <property type="entry name" value="Aconitase"/>
    <property type="match status" value="1"/>
</dbReference>
<accession>A0A8H7VFT2</accession>
<dbReference type="Proteomes" id="UP000646827">
    <property type="component" value="Unassembled WGS sequence"/>
</dbReference>
<dbReference type="PANTHER" id="PTHR43160">
    <property type="entry name" value="ACONITATE HYDRATASE B"/>
    <property type="match status" value="1"/>
</dbReference>
<feature type="domain" description="Aconitase/3-isopropylmalate dehydratase large subunit alpha/beta/alpha" evidence="4">
    <location>
        <begin position="52"/>
        <end position="261"/>
    </location>
</feature>
<proteinExistence type="predicted"/>
<evidence type="ECO:0000313" key="6">
    <source>
        <dbReference type="Proteomes" id="UP000646827"/>
    </source>
</evidence>
<dbReference type="GO" id="GO:0051539">
    <property type="term" value="F:4 iron, 4 sulfur cluster binding"/>
    <property type="evidence" value="ECO:0007669"/>
    <property type="project" value="TreeGrafter"/>
</dbReference>
<dbReference type="GO" id="GO:0003994">
    <property type="term" value="F:aconitate hydratase activity"/>
    <property type="evidence" value="ECO:0007669"/>
    <property type="project" value="TreeGrafter"/>
</dbReference>
<dbReference type="OrthoDB" id="2279155at2759"/>
<dbReference type="InterPro" id="IPR036008">
    <property type="entry name" value="Aconitase_4Fe-4S_dom"/>
</dbReference>
<dbReference type="InterPro" id="IPR050926">
    <property type="entry name" value="Aconitase/IPM_isomerase"/>
</dbReference>
<keyword evidence="6" id="KW-1185">Reference proteome</keyword>
<dbReference type="SUPFAM" id="SSF53732">
    <property type="entry name" value="Aconitase iron-sulfur domain"/>
    <property type="match status" value="1"/>
</dbReference>